<sequence>MGNHLPRPAPGPYRRLFSAPGATAFTMGSLLARLPMGMSGVSLVLMVAGTRGSYALAGAVSAVGLGVTAVVAPLVARLVDRHGQARIAIPAVALSVSASAVLVLCVRREAPDWTLFASYAATSCAPNTGGMARARWSHLYRQDPAARHVANSFEQVADEACFMLGPVLAAFLCTALFPEAGTLAGAALLLSGVLLFCAQRGTQPPTGSGTARGRAPLRTAGMPGVLLTFVCTGVVFGALEVTTLAFAEARGHRGAGGALLALQAAGSCAAGLLLGLRAPAASLPRRFARCTAAMAALTTLPLLARDLPVLACCLFLTGCASAPAMVTGITLVQSLVPEDRLNEGMTLAVTGILTGISAGAAAAGWTAEHLRPGSGYWIPCAAATLAALTARLRAARSESPAPAGRAQQGAGP</sequence>
<dbReference type="PANTHER" id="PTHR23542:SF1">
    <property type="entry name" value="MAJOR FACILITATOR SUPERFAMILY (MFS) PROFILE DOMAIN-CONTAINING PROTEIN"/>
    <property type="match status" value="1"/>
</dbReference>
<evidence type="ECO:0000313" key="2">
    <source>
        <dbReference type="EMBL" id="AJE80594.1"/>
    </source>
</evidence>
<feature type="transmembrane region" description="Helical" evidence="1">
    <location>
        <begin position="54"/>
        <end position="75"/>
    </location>
</feature>
<dbReference type="Pfam" id="PF07690">
    <property type="entry name" value="MFS_1"/>
    <property type="match status" value="1"/>
</dbReference>
<feature type="transmembrane region" description="Helical" evidence="1">
    <location>
        <begin position="309"/>
        <end position="332"/>
    </location>
</feature>
<feature type="transmembrane region" description="Helical" evidence="1">
    <location>
        <begin position="373"/>
        <end position="390"/>
    </location>
</feature>
<dbReference type="PANTHER" id="PTHR23542">
    <property type="match status" value="1"/>
</dbReference>
<feature type="transmembrane region" description="Helical" evidence="1">
    <location>
        <begin position="344"/>
        <end position="367"/>
    </location>
</feature>
<dbReference type="KEGG" id="sals:SLNWT_0218"/>
<dbReference type="Proteomes" id="UP000031523">
    <property type="component" value="Chromosome"/>
</dbReference>
<name>A0A0B5EGU2_STRA4</name>
<proteinExistence type="predicted"/>
<dbReference type="InterPro" id="IPR011701">
    <property type="entry name" value="MFS"/>
</dbReference>
<dbReference type="InterPro" id="IPR036259">
    <property type="entry name" value="MFS_trans_sf"/>
</dbReference>
<reference evidence="2 3" key="1">
    <citation type="submission" date="2015-01" db="EMBL/GenBank/DDBJ databases">
        <title>Enhanced salinomycin production by adjusting the supply of polyketide extender units in Streptomyce albus DSM 41398.</title>
        <authorList>
            <person name="Lu C."/>
        </authorList>
    </citation>
    <scope>NUCLEOTIDE SEQUENCE [LARGE SCALE GENOMIC DNA]</scope>
    <source>
        <strain evidence="3">ATCC 21838 / DSM 41398 / FERM P-419 / JCM 4703 / NBRC 107858</strain>
    </source>
</reference>
<dbReference type="Gene3D" id="1.20.1250.20">
    <property type="entry name" value="MFS general substrate transporter like domains"/>
    <property type="match status" value="2"/>
</dbReference>
<feature type="transmembrane region" description="Helical" evidence="1">
    <location>
        <begin position="87"/>
        <end position="106"/>
    </location>
</feature>
<organism evidence="2 3">
    <name type="scientific">Streptomyces albus (strain ATCC 21838 / DSM 41398 / FERM P-419 / JCM 4703 / NBRC 107858)</name>
    <dbReference type="NCBI Taxonomy" id="1081613"/>
    <lineage>
        <taxon>Bacteria</taxon>
        <taxon>Bacillati</taxon>
        <taxon>Actinomycetota</taxon>
        <taxon>Actinomycetes</taxon>
        <taxon>Kitasatosporales</taxon>
        <taxon>Streptomycetaceae</taxon>
        <taxon>Streptomyces</taxon>
    </lineage>
</organism>
<dbReference type="GO" id="GO:0022857">
    <property type="term" value="F:transmembrane transporter activity"/>
    <property type="evidence" value="ECO:0007669"/>
    <property type="project" value="InterPro"/>
</dbReference>
<feature type="transmembrane region" description="Helical" evidence="1">
    <location>
        <begin position="22"/>
        <end position="47"/>
    </location>
</feature>
<dbReference type="EMBL" id="CP010519">
    <property type="protein sequence ID" value="AJE80594.1"/>
    <property type="molecule type" value="Genomic_DNA"/>
</dbReference>
<protein>
    <submittedName>
        <fullName evidence="2">Major facilitator superfamily MFS1</fullName>
    </submittedName>
</protein>
<accession>A0A0B5EGU2</accession>
<dbReference type="SUPFAM" id="SSF103473">
    <property type="entry name" value="MFS general substrate transporter"/>
    <property type="match status" value="1"/>
</dbReference>
<keyword evidence="1" id="KW-0812">Transmembrane</keyword>
<feature type="transmembrane region" description="Helical" evidence="1">
    <location>
        <begin position="183"/>
        <end position="199"/>
    </location>
</feature>
<feature type="transmembrane region" description="Helical" evidence="1">
    <location>
        <begin position="220"/>
        <end position="239"/>
    </location>
</feature>
<keyword evidence="1" id="KW-0472">Membrane</keyword>
<evidence type="ECO:0000313" key="3">
    <source>
        <dbReference type="Proteomes" id="UP000031523"/>
    </source>
</evidence>
<keyword evidence="3" id="KW-1185">Reference proteome</keyword>
<keyword evidence="1" id="KW-1133">Transmembrane helix</keyword>
<feature type="transmembrane region" description="Helical" evidence="1">
    <location>
        <begin position="254"/>
        <end position="275"/>
    </location>
</feature>
<gene>
    <name evidence="2" type="ORF">SLNWT_0218</name>
</gene>
<evidence type="ECO:0000256" key="1">
    <source>
        <dbReference type="SAM" id="Phobius"/>
    </source>
</evidence>
<dbReference type="AlphaFoldDB" id="A0A0B5EGU2"/>